<accession>D7LYQ2</accession>
<name>D7LYQ2_ARALL</name>
<keyword evidence="1" id="KW-0175">Coiled coil</keyword>
<dbReference type="Gramene" id="scaffold_603417.1">
    <property type="protein sequence ID" value="scaffold_603417.1"/>
    <property type="gene ID" value="scaffold_603417.1"/>
</dbReference>
<sequence length="84" mass="10172">MEDKNERIATLEKEMEEHKAAIEEQKAENMRWDAEYNKKDDQMEMFMNEMRAKLPSEEKVHVLPNNFHLTRPICSFCEKRCTHK</sequence>
<evidence type="ECO:0000256" key="1">
    <source>
        <dbReference type="SAM" id="Coils"/>
    </source>
</evidence>
<evidence type="ECO:0000313" key="4">
    <source>
        <dbReference type="Proteomes" id="UP000008694"/>
    </source>
</evidence>
<dbReference type="Pfam" id="PF22926">
    <property type="entry name" value="C1-like_CT"/>
    <property type="match status" value="1"/>
</dbReference>
<dbReference type="Proteomes" id="UP000008694">
    <property type="component" value="Unassembled WGS sequence"/>
</dbReference>
<dbReference type="HOGENOM" id="CLU_2530562_0_0_1"/>
<proteinExistence type="predicted"/>
<evidence type="ECO:0000259" key="2">
    <source>
        <dbReference type="Pfam" id="PF22926"/>
    </source>
</evidence>
<feature type="coiled-coil region" evidence="1">
    <location>
        <begin position="1"/>
        <end position="42"/>
    </location>
</feature>
<organism evidence="4">
    <name type="scientific">Arabidopsis lyrata subsp. lyrata</name>
    <name type="common">Lyre-leaved rock-cress</name>
    <dbReference type="NCBI Taxonomy" id="81972"/>
    <lineage>
        <taxon>Eukaryota</taxon>
        <taxon>Viridiplantae</taxon>
        <taxon>Streptophyta</taxon>
        <taxon>Embryophyta</taxon>
        <taxon>Tracheophyta</taxon>
        <taxon>Spermatophyta</taxon>
        <taxon>Magnoliopsida</taxon>
        <taxon>eudicotyledons</taxon>
        <taxon>Gunneridae</taxon>
        <taxon>Pentapetalae</taxon>
        <taxon>rosids</taxon>
        <taxon>malvids</taxon>
        <taxon>Brassicales</taxon>
        <taxon>Brassicaceae</taxon>
        <taxon>Camelineae</taxon>
        <taxon>Arabidopsis</taxon>
    </lineage>
</organism>
<evidence type="ECO:0000313" key="3">
    <source>
        <dbReference type="EMBL" id="EFH50895.1"/>
    </source>
</evidence>
<reference evidence="4" key="1">
    <citation type="journal article" date="2011" name="Nat. Genet.">
        <title>The Arabidopsis lyrata genome sequence and the basis of rapid genome size change.</title>
        <authorList>
            <person name="Hu T.T."/>
            <person name="Pattyn P."/>
            <person name="Bakker E.G."/>
            <person name="Cao J."/>
            <person name="Cheng J.-F."/>
            <person name="Clark R.M."/>
            <person name="Fahlgren N."/>
            <person name="Fawcett J.A."/>
            <person name="Grimwood J."/>
            <person name="Gundlach H."/>
            <person name="Haberer G."/>
            <person name="Hollister J.D."/>
            <person name="Ossowski S."/>
            <person name="Ottilar R.P."/>
            <person name="Salamov A.A."/>
            <person name="Schneeberger K."/>
            <person name="Spannagl M."/>
            <person name="Wang X."/>
            <person name="Yang L."/>
            <person name="Nasrallah M.E."/>
            <person name="Bergelson J."/>
            <person name="Carrington J.C."/>
            <person name="Gaut B.S."/>
            <person name="Schmutz J."/>
            <person name="Mayer K.F.X."/>
            <person name="Van de Peer Y."/>
            <person name="Grigoriev I.V."/>
            <person name="Nordborg M."/>
            <person name="Weigel D."/>
            <person name="Guo Y.-L."/>
        </authorList>
    </citation>
    <scope>NUCLEOTIDE SEQUENCE [LARGE SCALE GENOMIC DNA]</scope>
    <source>
        <strain evidence="4">cv. MN47</strain>
    </source>
</reference>
<feature type="domain" description="DC1-like C-terminal" evidence="2">
    <location>
        <begin position="60"/>
        <end position="84"/>
    </location>
</feature>
<protein>
    <submittedName>
        <fullName evidence="3">Predicted protein</fullName>
    </submittedName>
</protein>
<dbReference type="InterPro" id="IPR054483">
    <property type="entry name" value="DC1-like_CT"/>
</dbReference>
<dbReference type="AlphaFoldDB" id="D7LYQ2"/>
<gene>
    <name evidence="3" type="ORF">ARALYDRAFT_911360</name>
</gene>
<keyword evidence="4" id="KW-1185">Reference proteome</keyword>
<dbReference type="EMBL" id="GL348718">
    <property type="protein sequence ID" value="EFH50895.1"/>
    <property type="molecule type" value="Genomic_DNA"/>
</dbReference>